<feature type="transmembrane region" description="Helical" evidence="12">
    <location>
        <begin position="227"/>
        <end position="247"/>
    </location>
</feature>
<keyword evidence="16" id="KW-1185">Reference proteome</keyword>
<evidence type="ECO:0000313" key="16">
    <source>
        <dbReference type="Proteomes" id="UP000761534"/>
    </source>
</evidence>
<dbReference type="EMBL" id="SWFS01000391">
    <property type="protein sequence ID" value="KAA8906792.1"/>
    <property type="molecule type" value="Genomic_DNA"/>
</dbReference>
<feature type="compositionally biased region" description="Basic and acidic residues" evidence="11">
    <location>
        <begin position="461"/>
        <end position="470"/>
    </location>
</feature>
<keyword evidence="9 12" id="KW-0472">Membrane</keyword>
<dbReference type="PANTHER" id="PTHR31382">
    <property type="entry name" value="NA(+)/H(+) ANTIPORTER"/>
    <property type="match status" value="1"/>
</dbReference>
<feature type="region of interest" description="Disordered" evidence="11">
    <location>
        <begin position="569"/>
        <end position="618"/>
    </location>
</feature>
<feature type="transmembrane region" description="Helical" evidence="12">
    <location>
        <begin position="5"/>
        <end position="28"/>
    </location>
</feature>
<dbReference type="PANTHER" id="PTHR31382:SF4">
    <property type="entry name" value="NA(+)_H(+) ANTIPORTER"/>
    <property type="match status" value="1"/>
</dbReference>
<comment type="subcellular location">
    <subcellularLocation>
        <location evidence="1">Membrane</location>
        <topology evidence="1">Multi-pass membrane protein</topology>
    </subcellularLocation>
</comment>
<feature type="region of interest" description="Disordered" evidence="11">
    <location>
        <begin position="389"/>
        <end position="503"/>
    </location>
</feature>
<evidence type="ECO:0008006" key="17">
    <source>
        <dbReference type="Google" id="ProtNLM"/>
    </source>
</evidence>
<evidence type="ECO:0000259" key="14">
    <source>
        <dbReference type="Pfam" id="PF08619"/>
    </source>
</evidence>
<dbReference type="GO" id="GO:0042391">
    <property type="term" value="P:regulation of membrane potential"/>
    <property type="evidence" value="ECO:0007669"/>
    <property type="project" value="InterPro"/>
</dbReference>
<evidence type="ECO:0000256" key="12">
    <source>
        <dbReference type="SAM" id="Phobius"/>
    </source>
</evidence>
<dbReference type="OrthoDB" id="5327978at2759"/>
<accession>A0A642UVZ7</accession>
<feature type="transmembrane region" description="Helical" evidence="12">
    <location>
        <begin position="316"/>
        <end position="342"/>
    </location>
</feature>
<feature type="compositionally biased region" description="Polar residues" evidence="11">
    <location>
        <begin position="738"/>
        <end position="747"/>
    </location>
</feature>
<dbReference type="GO" id="GO:0030007">
    <property type="term" value="P:intracellular potassium ion homeostasis"/>
    <property type="evidence" value="ECO:0007669"/>
    <property type="project" value="TreeGrafter"/>
</dbReference>
<evidence type="ECO:0000313" key="15">
    <source>
        <dbReference type="EMBL" id="KAA8906792.1"/>
    </source>
</evidence>
<feature type="domain" description="Alkali metal cation/H+ antiporter Nha1 C-terminal" evidence="14">
    <location>
        <begin position="425"/>
        <end position="731"/>
    </location>
</feature>
<feature type="transmembrane region" description="Helical" evidence="12">
    <location>
        <begin position="268"/>
        <end position="292"/>
    </location>
</feature>
<evidence type="ECO:0000256" key="10">
    <source>
        <dbReference type="ARBA" id="ARBA00023201"/>
    </source>
</evidence>
<evidence type="ECO:0000256" key="11">
    <source>
        <dbReference type="SAM" id="MobiDB-lite"/>
    </source>
</evidence>
<feature type="region of interest" description="Disordered" evidence="11">
    <location>
        <begin position="644"/>
        <end position="772"/>
    </location>
</feature>
<feature type="compositionally biased region" description="Polar residues" evidence="11">
    <location>
        <begin position="659"/>
        <end position="678"/>
    </location>
</feature>
<evidence type="ECO:0000259" key="13">
    <source>
        <dbReference type="Pfam" id="PF00999"/>
    </source>
</evidence>
<protein>
    <recommendedName>
        <fullName evidence="17">Cation/H+ exchanger domain-containing protein</fullName>
    </recommendedName>
</protein>
<keyword evidence="5 12" id="KW-0812">Transmembrane</keyword>
<feature type="compositionally biased region" description="Acidic residues" evidence="11">
    <location>
        <begin position="430"/>
        <end position="440"/>
    </location>
</feature>
<dbReference type="AlphaFoldDB" id="A0A642UVZ7"/>
<reference evidence="15" key="1">
    <citation type="journal article" date="2019" name="G3 (Bethesda)">
        <title>Genome Assemblies of Two Rare Opportunistic Yeast Pathogens: Diutina rugosa (syn. Candida rugosa) and Trichomonascus ciferrii (syn. Candida ciferrii).</title>
        <authorList>
            <person name="Mixao V."/>
            <person name="Saus E."/>
            <person name="Hansen A.P."/>
            <person name="Lass-Florl C."/>
            <person name="Gabaldon T."/>
        </authorList>
    </citation>
    <scope>NUCLEOTIDE SEQUENCE</scope>
    <source>
        <strain evidence="15">CBS 4856</strain>
    </source>
</reference>
<keyword evidence="8" id="KW-0406">Ion transport</keyword>
<comment type="similarity">
    <text evidence="2">Belongs to the fungal Na(+)/H(+) exchanger family.</text>
</comment>
<dbReference type="VEuPathDB" id="FungiDB:TRICI_005094"/>
<feature type="transmembrane region" description="Helical" evidence="12">
    <location>
        <begin position="40"/>
        <end position="59"/>
    </location>
</feature>
<evidence type="ECO:0000256" key="7">
    <source>
        <dbReference type="ARBA" id="ARBA00023053"/>
    </source>
</evidence>
<evidence type="ECO:0000256" key="3">
    <source>
        <dbReference type="ARBA" id="ARBA00022448"/>
    </source>
</evidence>
<dbReference type="InterPro" id="IPR004712">
    <property type="entry name" value="Na+/H+_antiporter_fungi"/>
</dbReference>
<feature type="transmembrane region" description="Helical" evidence="12">
    <location>
        <begin position="151"/>
        <end position="168"/>
    </location>
</feature>
<feature type="transmembrane region" description="Helical" evidence="12">
    <location>
        <begin position="106"/>
        <end position="131"/>
    </location>
</feature>
<dbReference type="GO" id="GO:0036376">
    <property type="term" value="P:sodium ion export across plasma membrane"/>
    <property type="evidence" value="ECO:0007669"/>
    <property type="project" value="InterPro"/>
</dbReference>
<dbReference type="Pfam" id="PF00999">
    <property type="entry name" value="Na_H_Exchanger"/>
    <property type="match status" value="1"/>
</dbReference>
<proteinExistence type="inferred from homology"/>
<dbReference type="Gene3D" id="1.20.1530.20">
    <property type="match status" value="1"/>
</dbReference>
<evidence type="ECO:0000256" key="4">
    <source>
        <dbReference type="ARBA" id="ARBA00022449"/>
    </source>
</evidence>
<evidence type="ECO:0000256" key="2">
    <source>
        <dbReference type="ARBA" id="ARBA00005248"/>
    </source>
</evidence>
<dbReference type="InterPro" id="IPR013928">
    <property type="entry name" value="Cation/H_antiporter_C"/>
</dbReference>
<sequence length="772" mass="84508">MLKHWLPVTILLLPVMTFGWLISSVFIWKLVPKLTWIEGLTIAACVTATDPVLASAVVGKGKFAKRVPGHLRNLLSAESGCNDGMAFPFAYLALNCIHYAGNHGKIAFHFIVITCLYECVFGCVLGASIGLAGRYLIRFTEKHNLIDRESFLSFYFVLALFCTGVGSLIGTDDLLVAFAAGTAFSWDGSYSRKTEESHVSNVIDLLINMSFFVYFGAIVPWEHFNDAAIGITAWKLVILAILVLLFRRIPIMLITKPFNSDIRTWREALFCGHFGPIGVGAIFICILCRAELESGEPTPLRHLPPKDSEHYEAVAAIWPITTFLVIASIIVHGSSIAVFTLGKRLNNMTITMSYTTGGNNQSWLSRLPRLEGNKTLSLHKVDTEEPGRFRVGTTAKPAGGMRRRRRGDAAPENMPIDLSAGQRVSSEAQEANEADLEEEINTGPQAYQEGSKIIIEDPEGEVIKTVDSRKLPTGPPQDDGGESSSGTSQEKPSERDRPLRREDVGRKIIAYQLDDNIIVENEEGEIVRRYRINRPRAGSVAAAGGAAGGILGPVNQALSWVGIRRNSTANTSPYNPNSASNVSDAVSPTTPGQHVQKDQPGQTNVDLEKNNEKPDEDLVLIDANNQDMSVDDEQMKKHLKSLLLDPQPEQGQKREGASTDVQGSSQSNDDTSSPTTRLPRNFLGRASEADEEDEEPVITDSSAEPETAVERQRRLAALGLVENEGDEDDEEETTATTQKGTQSSSSRPVPPIREEEEDSGPKIQWSSEVKKG</sequence>
<evidence type="ECO:0000256" key="1">
    <source>
        <dbReference type="ARBA" id="ARBA00004141"/>
    </source>
</evidence>
<dbReference type="GO" id="GO:0015385">
    <property type="term" value="F:sodium:proton antiporter activity"/>
    <property type="evidence" value="ECO:0007669"/>
    <property type="project" value="InterPro"/>
</dbReference>
<dbReference type="GO" id="GO:0120029">
    <property type="term" value="P:proton export across plasma membrane"/>
    <property type="evidence" value="ECO:0007669"/>
    <property type="project" value="InterPro"/>
</dbReference>
<organism evidence="15 16">
    <name type="scientific">Trichomonascus ciferrii</name>
    <dbReference type="NCBI Taxonomy" id="44093"/>
    <lineage>
        <taxon>Eukaryota</taxon>
        <taxon>Fungi</taxon>
        <taxon>Dikarya</taxon>
        <taxon>Ascomycota</taxon>
        <taxon>Saccharomycotina</taxon>
        <taxon>Dipodascomycetes</taxon>
        <taxon>Dipodascales</taxon>
        <taxon>Trichomonascaceae</taxon>
        <taxon>Trichomonascus</taxon>
        <taxon>Trichomonascus ciferrii complex</taxon>
    </lineage>
</organism>
<comment type="caution">
    <text evidence="15">The sequence shown here is derived from an EMBL/GenBank/DDBJ whole genome shotgun (WGS) entry which is preliminary data.</text>
</comment>
<keyword evidence="3" id="KW-0813">Transport</keyword>
<keyword evidence="10" id="KW-0739">Sodium transport</keyword>
<keyword evidence="4" id="KW-0050">Antiport</keyword>
<evidence type="ECO:0000256" key="8">
    <source>
        <dbReference type="ARBA" id="ARBA00023065"/>
    </source>
</evidence>
<name>A0A642UVZ7_9ASCO</name>
<feature type="compositionally biased region" description="Polar residues" evidence="11">
    <location>
        <begin position="569"/>
        <end position="605"/>
    </location>
</feature>
<keyword evidence="6 12" id="KW-1133">Transmembrane helix</keyword>
<gene>
    <name evidence="15" type="ORF">TRICI_005094</name>
</gene>
<evidence type="ECO:0000256" key="5">
    <source>
        <dbReference type="ARBA" id="ARBA00022692"/>
    </source>
</evidence>
<evidence type="ECO:0000256" key="6">
    <source>
        <dbReference type="ARBA" id="ARBA00022989"/>
    </source>
</evidence>
<dbReference type="Pfam" id="PF08619">
    <property type="entry name" value="Nha1_C"/>
    <property type="match status" value="1"/>
</dbReference>
<feature type="domain" description="Cation/H+ exchanger transmembrane" evidence="13">
    <location>
        <begin position="2"/>
        <end position="339"/>
    </location>
</feature>
<dbReference type="GO" id="GO:0005886">
    <property type="term" value="C:plasma membrane"/>
    <property type="evidence" value="ECO:0007669"/>
    <property type="project" value="InterPro"/>
</dbReference>
<feature type="compositionally biased region" description="Acidic residues" evidence="11">
    <location>
        <begin position="723"/>
        <end position="733"/>
    </location>
</feature>
<evidence type="ECO:0000256" key="9">
    <source>
        <dbReference type="ARBA" id="ARBA00023136"/>
    </source>
</evidence>
<feature type="compositionally biased region" description="Basic and acidic residues" evidence="11">
    <location>
        <begin position="491"/>
        <end position="503"/>
    </location>
</feature>
<dbReference type="InterPro" id="IPR038770">
    <property type="entry name" value="Na+/solute_symporter_sf"/>
</dbReference>
<dbReference type="InterPro" id="IPR006153">
    <property type="entry name" value="Cation/H_exchanger_TM"/>
</dbReference>
<keyword evidence="7" id="KW-0915">Sodium</keyword>
<feature type="transmembrane region" description="Helical" evidence="12">
    <location>
        <begin position="202"/>
        <end position="221"/>
    </location>
</feature>
<dbReference type="Proteomes" id="UP000761534">
    <property type="component" value="Unassembled WGS sequence"/>
</dbReference>